<name>A0ABV7H092_9RHOB</name>
<gene>
    <name evidence="2" type="ORF">ACFOGP_23235</name>
</gene>
<dbReference type="Proteomes" id="UP001595632">
    <property type="component" value="Unassembled WGS sequence"/>
</dbReference>
<accession>A0ABV7H092</accession>
<keyword evidence="1" id="KW-1133">Transmembrane helix</keyword>
<feature type="transmembrane region" description="Helical" evidence="1">
    <location>
        <begin position="68"/>
        <end position="92"/>
    </location>
</feature>
<protein>
    <submittedName>
        <fullName evidence="2">Uncharacterized protein</fullName>
    </submittedName>
</protein>
<reference evidence="3" key="1">
    <citation type="journal article" date="2019" name="Int. J. Syst. Evol. Microbiol.">
        <title>The Global Catalogue of Microorganisms (GCM) 10K type strain sequencing project: providing services to taxonomists for standard genome sequencing and annotation.</title>
        <authorList>
            <consortium name="The Broad Institute Genomics Platform"/>
            <consortium name="The Broad Institute Genome Sequencing Center for Infectious Disease"/>
            <person name="Wu L."/>
            <person name="Ma J."/>
        </authorList>
    </citation>
    <scope>NUCLEOTIDE SEQUENCE [LARGE SCALE GENOMIC DNA]</scope>
    <source>
        <strain evidence="3">KCTC 52366</strain>
    </source>
</reference>
<keyword evidence="3" id="KW-1185">Reference proteome</keyword>
<dbReference type="RefSeq" id="WP_275632606.1">
    <property type="nucleotide sequence ID" value="NZ_JARGYD010000003.1"/>
</dbReference>
<evidence type="ECO:0000256" key="1">
    <source>
        <dbReference type="SAM" id="Phobius"/>
    </source>
</evidence>
<evidence type="ECO:0000313" key="3">
    <source>
        <dbReference type="Proteomes" id="UP001595632"/>
    </source>
</evidence>
<sequence>MIVLLGLFHVLLALVVGAGFARFGPATGPGRGICAFLVSACVVPLATLIAVGLYFVSNGLSLREAADAAAFVSFAAVLTVVAWGPVTVLVAVKGHAGIAHPQAEGPPDRTVVGQE</sequence>
<keyword evidence="1" id="KW-0812">Transmembrane</keyword>
<organism evidence="2 3">
    <name type="scientific">Psychromarinibacter halotolerans</name>
    <dbReference type="NCBI Taxonomy" id="1775175"/>
    <lineage>
        <taxon>Bacteria</taxon>
        <taxon>Pseudomonadati</taxon>
        <taxon>Pseudomonadota</taxon>
        <taxon>Alphaproteobacteria</taxon>
        <taxon>Rhodobacterales</taxon>
        <taxon>Paracoccaceae</taxon>
        <taxon>Psychromarinibacter</taxon>
    </lineage>
</organism>
<evidence type="ECO:0000313" key="2">
    <source>
        <dbReference type="EMBL" id="MFC3145655.1"/>
    </source>
</evidence>
<comment type="caution">
    <text evidence="2">The sequence shown here is derived from an EMBL/GenBank/DDBJ whole genome shotgun (WGS) entry which is preliminary data.</text>
</comment>
<dbReference type="EMBL" id="JBHRTB010000010">
    <property type="protein sequence ID" value="MFC3145655.1"/>
    <property type="molecule type" value="Genomic_DNA"/>
</dbReference>
<feature type="transmembrane region" description="Helical" evidence="1">
    <location>
        <begin position="33"/>
        <end position="56"/>
    </location>
</feature>
<proteinExistence type="predicted"/>
<keyword evidence="1" id="KW-0472">Membrane</keyword>